<dbReference type="Pfam" id="PF18716">
    <property type="entry name" value="VATC"/>
    <property type="match status" value="1"/>
</dbReference>
<dbReference type="InterPro" id="IPR047139">
    <property type="entry name" value="ANKZ1/VMS1"/>
</dbReference>
<accession>A0A8D9DWW5</accession>
<dbReference type="GO" id="GO:0036503">
    <property type="term" value="P:ERAD pathway"/>
    <property type="evidence" value="ECO:0007669"/>
    <property type="project" value="TreeGrafter"/>
</dbReference>
<evidence type="ECO:0000259" key="1">
    <source>
        <dbReference type="Pfam" id="PF18716"/>
    </source>
</evidence>
<dbReference type="EMBL" id="HBUF01386215">
    <property type="protein sequence ID" value="CAG6732267.1"/>
    <property type="molecule type" value="Transcribed_RNA"/>
</dbReference>
<organism evidence="2">
    <name type="scientific">Cacopsylla melanoneura</name>
    <dbReference type="NCBI Taxonomy" id="428564"/>
    <lineage>
        <taxon>Eukaryota</taxon>
        <taxon>Metazoa</taxon>
        <taxon>Ecdysozoa</taxon>
        <taxon>Arthropoda</taxon>
        <taxon>Hexapoda</taxon>
        <taxon>Insecta</taxon>
        <taxon>Pterygota</taxon>
        <taxon>Neoptera</taxon>
        <taxon>Paraneoptera</taxon>
        <taxon>Hemiptera</taxon>
        <taxon>Sternorrhyncha</taxon>
        <taxon>Psylloidea</taxon>
        <taxon>Psyllidae</taxon>
        <taxon>Psyllinae</taxon>
        <taxon>Cacopsylla</taxon>
    </lineage>
</organism>
<name>A0A8D9DWW5_9HEMI</name>
<dbReference type="PANTHER" id="PTHR16036:SF2">
    <property type="entry name" value="TRNA ENDONUCLEASE ANKZF1"/>
    <property type="match status" value="1"/>
</dbReference>
<dbReference type="AlphaFoldDB" id="A0A8D9DWW5"/>
<feature type="domain" description="Vms1-associating treble clef" evidence="1">
    <location>
        <begin position="176"/>
        <end position="209"/>
    </location>
</feature>
<reference evidence="2" key="1">
    <citation type="submission" date="2021-05" db="EMBL/GenBank/DDBJ databases">
        <authorList>
            <person name="Alioto T."/>
            <person name="Alioto T."/>
            <person name="Gomez Garrido J."/>
        </authorList>
    </citation>
    <scope>NUCLEOTIDE SEQUENCE</scope>
</reference>
<proteinExistence type="predicted"/>
<sequence length="216" mass="25500">MMCPAYQGQIMKMKKWKLLDFNSIDRQRFCLKTLKAKSYRCSDVYCMIKRLLLSLNASPCCKDFMSRTAYDLAPDRDSRNVFRRYMAEYPDQFDYSKSHIPSPLTDEIEQDSVEKKRIARKIKREKDKEKKKVEEVIQKEKNEKVMFLKLSDREKMALAAERRILAASGNAGVILTRCFQCAIDMSGKLPFTYNEYRFCSMQCLKQHRLTHPTLEI</sequence>
<evidence type="ECO:0000313" key="2">
    <source>
        <dbReference type="EMBL" id="CAG6732267.1"/>
    </source>
</evidence>
<protein>
    <submittedName>
        <fullName evidence="2">Ankyrin repeat and zinc finger domain-containing protein 1</fullName>
    </submittedName>
</protein>
<dbReference type="PANTHER" id="PTHR16036">
    <property type="entry name" value="ANKYRIN REPEAT AND ZINC FINGER DOMAIN-CONTAINING PROTEIN 1"/>
    <property type="match status" value="1"/>
</dbReference>
<dbReference type="InterPro" id="IPR041540">
    <property type="entry name" value="VATC"/>
</dbReference>